<proteinExistence type="predicted"/>
<keyword evidence="1" id="KW-1133">Transmembrane helix</keyword>
<gene>
    <name evidence="3" type="primary">LOC101849000</name>
</gene>
<dbReference type="RefSeq" id="XP_005108115.1">
    <property type="nucleotide sequence ID" value="XM_005108058.3"/>
</dbReference>
<dbReference type="PANTHER" id="PTHR31389:SF4">
    <property type="entry name" value="LD39211P"/>
    <property type="match status" value="1"/>
</dbReference>
<keyword evidence="1" id="KW-0812">Transmembrane</keyword>
<evidence type="ECO:0000313" key="3">
    <source>
        <dbReference type="RefSeq" id="XP_005108115.1"/>
    </source>
</evidence>
<keyword evidence="2" id="KW-1185">Reference proteome</keyword>
<name>A0ABM0K3U2_APLCA</name>
<accession>A0ABM0K3U2</accession>
<dbReference type="InterPro" id="IPR012444">
    <property type="entry name" value="DUF1647"/>
</dbReference>
<dbReference type="PANTHER" id="PTHR31389">
    <property type="entry name" value="LD39211P"/>
    <property type="match status" value="1"/>
</dbReference>
<evidence type="ECO:0000313" key="2">
    <source>
        <dbReference type="Proteomes" id="UP000694888"/>
    </source>
</evidence>
<dbReference type="GeneID" id="101849000"/>
<feature type="transmembrane region" description="Helical" evidence="1">
    <location>
        <begin position="12"/>
        <end position="32"/>
    </location>
</feature>
<organism evidence="2 3">
    <name type="scientific">Aplysia californica</name>
    <name type="common">California sea hare</name>
    <dbReference type="NCBI Taxonomy" id="6500"/>
    <lineage>
        <taxon>Eukaryota</taxon>
        <taxon>Metazoa</taxon>
        <taxon>Spiralia</taxon>
        <taxon>Lophotrochozoa</taxon>
        <taxon>Mollusca</taxon>
        <taxon>Gastropoda</taxon>
        <taxon>Heterobranchia</taxon>
        <taxon>Euthyneura</taxon>
        <taxon>Tectipleura</taxon>
        <taxon>Aplysiida</taxon>
        <taxon>Aplysioidea</taxon>
        <taxon>Aplysiidae</taxon>
        <taxon>Aplysia</taxon>
    </lineage>
</organism>
<evidence type="ECO:0000256" key="1">
    <source>
        <dbReference type="SAM" id="Phobius"/>
    </source>
</evidence>
<dbReference type="Pfam" id="PF07801">
    <property type="entry name" value="DUF1647"/>
    <property type="match status" value="1"/>
</dbReference>
<protein>
    <submittedName>
        <fullName evidence="3">Uncharacterized protein LOC101849000</fullName>
    </submittedName>
</protein>
<keyword evidence="1" id="KW-0472">Membrane</keyword>
<sequence>MNGRSALDRMKTKNFSMILVLIIVSSVSVWFLSYPSSPSIQGIVSKTQSGLRRLPANMKVEDKGLTVDPMYLQRLGLAPSSSIGRLSGALLPGKSSSSGLPAAPSGLDSSADQVLPSPKMTSGLPVIASGARPDHFEEAAVLMRSVYNLLPNYKLVVYDLDLSSSELVLLKKYCNTTWNCEIRKLLFEKYPSHLKYLDIRSYRPVCIQEMLNTYGAVVWVDDGFYFTEGNLTLSLDRARASGIQGWPIKYPTSSFTHQKMFQFFNTDQKHYYFQHLIESSHLILYNTERLAQRVMLPWVKCALLEECINPPGAQNSGCNYARRPYFLYSGCHGYDMSALNVLLGMAFSMEESSYTATQGLFGSLREDKLRAENKTQLSYEVGIGVGLNMKM</sequence>
<reference evidence="3" key="1">
    <citation type="submission" date="2025-08" db="UniProtKB">
        <authorList>
            <consortium name="RefSeq"/>
        </authorList>
    </citation>
    <scope>IDENTIFICATION</scope>
</reference>
<dbReference type="Proteomes" id="UP000694888">
    <property type="component" value="Unplaced"/>
</dbReference>